<dbReference type="EMBL" id="JAMSKV010000011">
    <property type="protein sequence ID" value="MCQ8279284.1"/>
    <property type="molecule type" value="Genomic_DNA"/>
</dbReference>
<dbReference type="InterPro" id="IPR014710">
    <property type="entry name" value="RmlC-like_jellyroll"/>
</dbReference>
<evidence type="ECO:0000313" key="2">
    <source>
        <dbReference type="Proteomes" id="UP001524587"/>
    </source>
</evidence>
<accession>A0ABT1W8Q9</accession>
<comment type="caution">
    <text evidence="1">The sequence shown here is derived from an EMBL/GenBank/DDBJ whole genome shotgun (WGS) entry which is preliminary data.</text>
</comment>
<dbReference type="InterPro" id="IPR011051">
    <property type="entry name" value="RmlC_Cupin_sf"/>
</dbReference>
<dbReference type="Gene3D" id="2.60.120.10">
    <property type="entry name" value="Jelly Rolls"/>
    <property type="match status" value="1"/>
</dbReference>
<evidence type="ECO:0000313" key="1">
    <source>
        <dbReference type="EMBL" id="MCQ8279284.1"/>
    </source>
</evidence>
<dbReference type="RefSeq" id="WP_422864773.1">
    <property type="nucleotide sequence ID" value="NZ_JAMSKV010000011.1"/>
</dbReference>
<reference evidence="1 2" key="1">
    <citation type="submission" date="2022-06" db="EMBL/GenBank/DDBJ databases">
        <title>Endosaccharibacter gen. nov., sp. nov., endophytic bacteria isolated from sugarcane.</title>
        <authorList>
            <person name="Pitiwittayakul N."/>
            <person name="Yukphan P."/>
            <person name="Charoenyingcharoen P."/>
            <person name="Tanasupawat S."/>
        </authorList>
    </citation>
    <scope>NUCLEOTIDE SEQUENCE [LARGE SCALE GENOMIC DNA]</scope>
    <source>
        <strain evidence="1 2">KSS8</strain>
    </source>
</reference>
<name>A0ABT1W8Q9_9PROT</name>
<keyword evidence="2" id="KW-1185">Reference proteome</keyword>
<dbReference type="CDD" id="cd07009">
    <property type="entry name" value="cupin_BLL0285-like"/>
    <property type="match status" value="1"/>
</dbReference>
<protein>
    <submittedName>
        <fullName evidence="1">Cupin domain-containing protein</fullName>
    </submittedName>
</protein>
<dbReference type="Proteomes" id="UP001524587">
    <property type="component" value="Unassembled WGS sequence"/>
</dbReference>
<proteinExistence type="predicted"/>
<dbReference type="SUPFAM" id="SSF51182">
    <property type="entry name" value="RmlC-like cupins"/>
    <property type="match status" value="1"/>
</dbReference>
<gene>
    <name evidence="1" type="ORF">NFI95_12615</name>
</gene>
<sequence length="147" mass="16397">MSDQDKPRIPYWHMYVDADGVSHLTECAMTELDFKSLTSAAQWQHEKETGEFSVSFTVLPVGWFGDWHESPKAQWVIPLSGSWFIETMDGTRVTFGPGGIHLGEDIGCATIDGKTGHLSGVVGDEPCVQMIVQYETPPVRNQPCRIR</sequence>
<organism evidence="1 2">
    <name type="scientific">Endosaccharibacter trunci</name>
    <dbReference type="NCBI Taxonomy" id="2812733"/>
    <lineage>
        <taxon>Bacteria</taxon>
        <taxon>Pseudomonadati</taxon>
        <taxon>Pseudomonadota</taxon>
        <taxon>Alphaproteobacteria</taxon>
        <taxon>Acetobacterales</taxon>
        <taxon>Acetobacteraceae</taxon>
        <taxon>Endosaccharibacter</taxon>
    </lineage>
</organism>